<protein>
    <submittedName>
        <fullName evidence="6">Transketolase</fullName>
    </submittedName>
</protein>
<comment type="similarity">
    <text evidence="2">Belongs to the transketolase family.</text>
</comment>
<sequence>MNAQPLQTGQQATSAQPPSPSPSPSPLTVEAVAAGIRRRVLEHTLRNNGGYLSQACSSAEILATLYLRVMRLGPSIAPLIPRAFAGVPSRDNPNAFTGAGYNGPRASELDRFIFSPVHYALVLYALLIELGRLGPDALEAFNTDGSTVELIGAEHSPGHELTAGSLGQALSQAGGIALARRLRGETGRVWVFMSDGEFQEGQTWEAFAALAHHRIGNLGVYIDANAQQCDGPMTDVMTIEPLADRLRAFGAEVHEVDGHDSEALAAPALARLSGSGAGTGATPRAVTATAPTPQHQAEPAPTDRPLVVIARTDPCRGIELLRERAPKLHYLRFKTPAEQDAYEDLLEHWQDSSSQ</sequence>
<gene>
    <name evidence="6" type="ORF">CKO42_14915</name>
</gene>
<organism evidence="6 7">
    <name type="scientific">Lamprobacter modestohalophilus</name>
    <dbReference type="NCBI Taxonomy" id="1064514"/>
    <lineage>
        <taxon>Bacteria</taxon>
        <taxon>Pseudomonadati</taxon>
        <taxon>Pseudomonadota</taxon>
        <taxon>Gammaproteobacteria</taxon>
        <taxon>Chromatiales</taxon>
        <taxon>Chromatiaceae</taxon>
        <taxon>Lamprobacter</taxon>
    </lineage>
</organism>
<evidence type="ECO:0000256" key="4">
    <source>
        <dbReference type="SAM" id="MobiDB-lite"/>
    </source>
</evidence>
<comment type="cofactor">
    <cofactor evidence="1">
        <name>thiamine diphosphate</name>
        <dbReference type="ChEBI" id="CHEBI:58937"/>
    </cofactor>
</comment>
<feature type="region of interest" description="Disordered" evidence="4">
    <location>
        <begin position="274"/>
        <end position="304"/>
    </location>
</feature>
<dbReference type="Gene3D" id="3.40.50.970">
    <property type="match status" value="1"/>
</dbReference>
<keyword evidence="7" id="KW-1185">Reference proteome</keyword>
<evidence type="ECO:0000313" key="7">
    <source>
        <dbReference type="Proteomes" id="UP001138768"/>
    </source>
</evidence>
<feature type="compositionally biased region" description="Low complexity" evidence="4">
    <location>
        <begin position="280"/>
        <end position="293"/>
    </location>
</feature>
<evidence type="ECO:0000256" key="2">
    <source>
        <dbReference type="ARBA" id="ARBA00007131"/>
    </source>
</evidence>
<evidence type="ECO:0000259" key="5">
    <source>
        <dbReference type="Pfam" id="PF00456"/>
    </source>
</evidence>
<evidence type="ECO:0000256" key="1">
    <source>
        <dbReference type="ARBA" id="ARBA00001964"/>
    </source>
</evidence>
<feature type="compositionally biased region" description="Polar residues" evidence="4">
    <location>
        <begin position="1"/>
        <end position="16"/>
    </location>
</feature>
<name>A0A9X1B4Q4_9GAMM</name>
<proteinExistence type="inferred from homology"/>
<dbReference type="PANTHER" id="PTHR47514">
    <property type="entry name" value="TRANSKETOLASE N-TERMINAL SECTION-RELATED"/>
    <property type="match status" value="1"/>
</dbReference>
<dbReference type="SUPFAM" id="SSF52518">
    <property type="entry name" value="Thiamin diphosphate-binding fold (THDP-binding)"/>
    <property type="match status" value="1"/>
</dbReference>
<dbReference type="Proteomes" id="UP001138768">
    <property type="component" value="Unassembled WGS sequence"/>
</dbReference>
<dbReference type="Pfam" id="PF00456">
    <property type="entry name" value="Transketolase_N"/>
    <property type="match status" value="1"/>
</dbReference>
<accession>A0A9X1B4Q4</accession>
<dbReference type="AlphaFoldDB" id="A0A9X1B4Q4"/>
<comment type="caution">
    <text evidence="6">The sequence shown here is derived from an EMBL/GenBank/DDBJ whole genome shotgun (WGS) entry which is preliminary data.</text>
</comment>
<reference evidence="6 7" key="1">
    <citation type="journal article" date="2020" name="Microorganisms">
        <title>Osmotic Adaptation and Compatible Solute Biosynthesis of Phototrophic Bacteria as Revealed from Genome Analyses.</title>
        <authorList>
            <person name="Imhoff J.F."/>
            <person name="Rahn T."/>
            <person name="Kunzel S."/>
            <person name="Keller A."/>
            <person name="Neulinger S.C."/>
        </authorList>
    </citation>
    <scope>NUCLEOTIDE SEQUENCE [LARGE SCALE GENOMIC DNA]</scope>
    <source>
        <strain evidence="6 7">DSM 25653</strain>
    </source>
</reference>
<evidence type="ECO:0000256" key="3">
    <source>
        <dbReference type="ARBA" id="ARBA00023052"/>
    </source>
</evidence>
<keyword evidence="3" id="KW-0786">Thiamine pyrophosphate</keyword>
<dbReference type="EMBL" id="NRRY01000025">
    <property type="protein sequence ID" value="MBK1619708.1"/>
    <property type="molecule type" value="Genomic_DNA"/>
</dbReference>
<dbReference type="InterPro" id="IPR005474">
    <property type="entry name" value="Transketolase_N"/>
</dbReference>
<feature type="region of interest" description="Disordered" evidence="4">
    <location>
        <begin position="1"/>
        <end position="27"/>
    </location>
</feature>
<feature type="domain" description="Transketolase N-terminal" evidence="5">
    <location>
        <begin position="107"/>
        <end position="266"/>
    </location>
</feature>
<dbReference type="InterPro" id="IPR029061">
    <property type="entry name" value="THDP-binding"/>
</dbReference>
<dbReference type="PANTHER" id="PTHR47514:SF1">
    <property type="entry name" value="TRANSKETOLASE N-TERMINAL SECTION-RELATED"/>
    <property type="match status" value="1"/>
</dbReference>
<evidence type="ECO:0000313" key="6">
    <source>
        <dbReference type="EMBL" id="MBK1619708.1"/>
    </source>
</evidence>